<evidence type="ECO:0000313" key="1">
    <source>
        <dbReference type="EMBL" id="KAF9748942.1"/>
    </source>
</evidence>
<protein>
    <recommendedName>
        <fullName evidence="3">Heterokaryon incompatibility domain-containing protein</fullName>
    </recommendedName>
</protein>
<dbReference type="PANTHER" id="PTHR33112">
    <property type="entry name" value="DOMAIN PROTEIN, PUTATIVE-RELATED"/>
    <property type="match status" value="1"/>
</dbReference>
<accession>A0A8H7KDP4</accession>
<organism evidence="1 2">
    <name type="scientific">Bionectria ochroleuca</name>
    <name type="common">Gliocladium roseum</name>
    <dbReference type="NCBI Taxonomy" id="29856"/>
    <lineage>
        <taxon>Eukaryota</taxon>
        <taxon>Fungi</taxon>
        <taxon>Dikarya</taxon>
        <taxon>Ascomycota</taxon>
        <taxon>Pezizomycotina</taxon>
        <taxon>Sordariomycetes</taxon>
        <taxon>Hypocreomycetidae</taxon>
        <taxon>Hypocreales</taxon>
        <taxon>Bionectriaceae</taxon>
        <taxon>Clonostachys</taxon>
    </lineage>
</organism>
<evidence type="ECO:0008006" key="3">
    <source>
        <dbReference type="Google" id="ProtNLM"/>
    </source>
</evidence>
<sequence length="301" mass="33905">MYPDGLPIYLKSLNYSFVKHLDIDASQAWLTHLQEPNLSRKDYYDKWRRMIHMYWNTKITKDTDKLVAISGLAKRMGSALKDRYLAGLWEGNLPSNLLWHIHIAGGRSCRPENYRAPSWSWASIEAEEDVSFWHSPLRGRVLIEIEEASVTPLSNIDVTGEVVDGYLRLKSSVFQAELIIHDPSARDESGRLQLRIQGETVEGALFPDENITATSTSVYCLPVWMATKPLDETEGAVALILKPVEGKPRGWYSRLGLLSNSACGEDLSSRGWKKMLECLDDPGSGDHLMYLESAAGTIMFV</sequence>
<dbReference type="EMBL" id="JADCTT010000008">
    <property type="protein sequence ID" value="KAF9748942.1"/>
    <property type="molecule type" value="Genomic_DNA"/>
</dbReference>
<name>A0A8H7KDP4_BIOOC</name>
<reference evidence="1" key="1">
    <citation type="submission" date="2020-10" db="EMBL/GenBank/DDBJ databases">
        <title>High-Quality Genome Resource of Clonostachys rosea strain S41 by Oxford Nanopore Long-Read Sequencing.</title>
        <authorList>
            <person name="Wang H."/>
        </authorList>
    </citation>
    <scope>NUCLEOTIDE SEQUENCE</scope>
    <source>
        <strain evidence="1">S41</strain>
    </source>
</reference>
<comment type="caution">
    <text evidence="1">The sequence shown here is derived from an EMBL/GenBank/DDBJ whole genome shotgun (WGS) entry which is preliminary data.</text>
</comment>
<evidence type="ECO:0000313" key="2">
    <source>
        <dbReference type="Proteomes" id="UP000616885"/>
    </source>
</evidence>
<dbReference type="Proteomes" id="UP000616885">
    <property type="component" value="Unassembled WGS sequence"/>
</dbReference>
<gene>
    <name evidence="1" type="ORF">IM811_016737</name>
</gene>
<dbReference type="PANTHER" id="PTHR33112:SF10">
    <property type="entry name" value="TOL"/>
    <property type="match status" value="1"/>
</dbReference>
<dbReference type="AlphaFoldDB" id="A0A8H7KDP4"/>
<proteinExistence type="predicted"/>